<evidence type="ECO:0000313" key="22">
    <source>
        <dbReference type="Proteomes" id="UP000305067"/>
    </source>
</evidence>
<evidence type="ECO:0000256" key="18">
    <source>
        <dbReference type="SAM" id="MobiDB-lite"/>
    </source>
</evidence>
<evidence type="ECO:0000256" key="8">
    <source>
        <dbReference type="ARBA" id="ARBA00022837"/>
    </source>
</evidence>
<feature type="region of interest" description="Disordered" evidence="18">
    <location>
        <begin position="180"/>
        <end position="201"/>
    </location>
</feature>
<evidence type="ECO:0000256" key="9">
    <source>
        <dbReference type="ARBA" id="ARBA00022989"/>
    </source>
</evidence>
<dbReference type="EMBL" id="ML178814">
    <property type="protein sequence ID" value="TFL07857.1"/>
    <property type="molecule type" value="Genomic_DNA"/>
</dbReference>
<dbReference type="AlphaFoldDB" id="A0A5C3R2F8"/>
<keyword evidence="7" id="KW-0999">Mitochondrion inner membrane</keyword>
<dbReference type="Proteomes" id="UP000305067">
    <property type="component" value="Unassembled WGS sequence"/>
</dbReference>
<keyword evidence="11" id="KW-0496">Mitochondrion</keyword>
<feature type="transmembrane region" description="Helical" evidence="19">
    <location>
        <begin position="373"/>
        <end position="390"/>
    </location>
</feature>
<dbReference type="GO" id="GO:1990246">
    <property type="term" value="C:uniplex complex"/>
    <property type="evidence" value="ECO:0007669"/>
    <property type="project" value="TreeGrafter"/>
</dbReference>
<protein>
    <recommendedName>
        <fullName evidence="16">Calcium uniporter protein, mitochondrial</fullName>
    </recommendedName>
</protein>
<evidence type="ECO:0000256" key="19">
    <source>
        <dbReference type="SAM" id="Phobius"/>
    </source>
</evidence>
<keyword evidence="10" id="KW-0406">Ion transport</keyword>
<reference evidence="21 22" key="1">
    <citation type="journal article" date="2019" name="Nat. Ecol. Evol.">
        <title>Megaphylogeny resolves global patterns of mushroom evolution.</title>
        <authorList>
            <person name="Varga T."/>
            <person name="Krizsan K."/>
            <person name="Foldi C."/>
            <person name="Dima B."/>
            <person name="Sanchez-Garcia M."/>
            <person name="Sanchez-Ramirez S."/>
            <person name="Szollosi G.J."/>
            <person name="Szarkandi J.G."/>
            <person name="Papp V."/>
            <person name="Albert L."/>
            <person name="Andreopoulos W."/>
            <person name="Angelini C."/>
            <person name="Antonin V."/>
            <person name="Barry K.W."/>
            <person name="Bougher N.L."/>
            <person name="Buchanan P."/>
            <person name="Buyck B."/>
            <person name="Bense V."/>
            <person name="Catcheside P."/>
            <person name="Chovatia M."/>
            <person name="Cooper J."/>
            <person name="Damon W."/>
            <person name="Desjardin D."/>
            <person name="Finy P."/>
            <person name="Geml J."/>
            <person name="Haridas S."/>
            <person name="Hughes K."/>
            <person name="Justo A."/>
            <person name="Karasinski D."/>
            <person name="Kautmanova I."/>
            <person name="Kiss B."/>
            <person name="Kocsube S."/>
            <person name="Kotiranta H."/>
            <person name="LaButti K.M."/>
            <person name="Lechner B.E."/>
            <person name="Liimatainen K."/>
            <person name="Lipzen A."/>
            <person name="Lukacs Z."/>
            <person name="Mihaltcheva S."/>
            <person name="Morgado L.N."/>
            <person name="Niskanen T."/>
            <person name="Noordeloos M.E."/>
            <person name="Ohm R.A."/>
            <person name="Ortiz-Santana B."/>
            <person name="Ovrebo C."/>
            <person name="Racz N."/>
            <person name="Riley R."/>
            <person name="Savchenko A."/>
            <person name="Shiryaev A."/>
            <person name="Soop K."/>
            <person name="Spirin V."/>
            <person name="Szebenyi C."/>
            <person name="Tomsovsky M."/>
            <person name="Tulloss R.E."/>
            <person name="Uehling J."/>
            <person name="Grigoriev I.V."/>
            <person name="Vagvolgyi C."/>
            <person name="Papp T."/>
            <person name="Martin F.M."/>
            <person name="Miettinen O."/>
            <person name="Hibbett D.S."/>
            <person name="Nagy L.G."/>
        </authorList>
    </citation>
    <scope>NUCLEOTIDE SEQUENCE [LARGE SCALE GENOMIC DNA]</scope>
    <source>
        <strain evidence="21 22">CBS 309.79</strain>
    </source>
</reference>
<feature type="compositionally biased region" description="Basic and acidic residues" evidence="18">
    <location>
        <begin position="131"/>
        <end position="150"/>
    </location>
</feature>
<evidence type="ECO:0000256" key="2">
    <source>
        <dbReference type="ARBA" id="ARBA00005653"/>
    </source>
</evidence>
<evidence type="ECO:0000256" key="15">
    <source>
        <dbReference type="ARBA" id="ARBA00044966"/>
    </source>
</evidence>
<gene>
    <name evidence="21" type="ORF">BDV98DRAFT_39671</name>
</gene>
<keyword evidence="6 19" id="KW-0812">Transmembrane</keyword>
<evidence type="ECO:0000256" key="7">
    <source>
        <dbReference type="ARBA" id="ARBA00022792"/>
    </source>
</evidence>
<keyword evidence="12 19" id="KW-0472">Membrane</keyword>
<dbReference type="Pfam" id="PF04678">
    <property type="entry name" value="MCU"/>
    <property type="match status" value="1"/>
</dbReference>
<comment type="function">
    <text evidence="17">Highly selective calcium channel localized to the inner mitochondrial membrane, which mediates calcium uptake into the mitochondrial matrix. Mitochondrial calcium homeostasis plays key roles in cellular physiology and regulates ATP production, cytoplasmic calcium signals and activation of cell death pathways. Sufficient to operate as a pore-forming channel without the need of calcium-sensor or auxiliary subunit.</text>
</comment>
<feature type="domain" description="Calcium uniporter protein C-terminal" evidence="20">
    <location>
        <begin position="301"/>
        <end position="426"/>
    </location>
</feature>
<evidence type="ECO:0000259" key="20">
    <source>
        <dbReference type="Pfam" id="PF04678"/>
    </source>
</evidence>
<evidence type="ECO:0000256" key="14">
    <source>
        <dbReference type="ARBA" id="ARBA00036634"/>
    </source>
</evidence>
<feature type="transmembrane region" description="Helical" evidence="19">
    <location>
        <begin position="35"/>
        <end position="55"/>
    </location>
</feature>
<evidence type="ECO:0000256" key="5">
    <source>
        <dbReference type="ARBA" id="ARBA00022673"/>
    </source>
</evidence>
<comment type="similarity">
    <text evidence="2">Belongs to the MCU (TC 1.A.77) family.</text>
</comment>
<dbReference type="PANTHER" id="PTHR13462:SF10">
    <property type="entry name" value="CALCIUM UNIPORTER PROTEIN, MITOCHONDRIAL"/>
    <property type="match status" value="1"/>
</dbReference>
<dbReference type="InterPro" id="IPR039055">
    <property type="entry name" value="MCU_fam"/>
</dbReference>
<proteinExistence type="inferred from homology"/>
<evidence type="ECO:0000256" key="11">
    <source>
        <dbReference type="ARBA" id="ARBA00023128"/>
    </source>
</evidence>
<comment type="subunit">
    <text evidence="15">Homotetramer, assembles in a dimer or dimers configuration with two interfaces.</text>
</comment>
<keyword evidence="22" id="KW-1185">Reference proteome</keyword>
<comment type="catalytic activity">
    <reaction evidence="14">
        <text>Ca(2+)(in) = Ca(2+)(out)</text>
        <dbReference type="Rhea" id="RHEA:29671"/>
        <dbReference type="ChEBI" id="CHEBI:29108"/>
    </reaction>
</comment>
<evidence type="ECO:0000313" key="21">
    <source>
        <dbReference type="EMBL" id="TFL07857.1"/>
    </source>
</evidence>
<feature type="transmembrane region" description="Helical" evidence="19">
    <location>
        <begin position="341"/>
        <end position="361"/>
    </location>
</feature>
<evidence type="ECO:0000256" key="17">
    <source>
        <dbReference type="ARBA" id="ARBA00045938"/>
    </source>
</evidence>
<dbReference type="GO" id="GO:0036444">
    <property type="term" value="P:calcium import into the mitochondrion"/>
    <property type="evidence" value="ECO:0007669"/>
    <property type="project" value="TreeGrafter"/>
</dbReference>
<evidence type="ECO:0000256" key="12">
    <source>
        <dbReference type="ARBA" id="ARBA00023136"/>
    </source>
</evidence>
<keyword evidence="8" id="KW-0106">Calcium</keyword>
<feature type="region of interest" description="Disordered" evidence="18">
    <location>
        <begin position="448"/>
        <end position="478"/>
    </location>
</feature>
<evidence type="ECO:0000256" key="13">
    <source>
        <dbReference type="ARBA" id="ARBA00023303"/>
    </source>
</evidence>
<dbReference type="GO" id="GO:0051560">
    <property type="term" value="P:mitochondrial calcium ion homeostasis"/>
    <property type="evidence" value="ECO:0007669"/>
    <property type="project" value="InterPro"/>
</dbReference>
<dbReference type="PANTHER" id="PTHR13462">
    <property type="entry name" value="CALCIUM UNIPORTER PROTEIN, MITOCHONDRIAL"/>
    <property type="match status" value="1"/>
</dbReference>
<dbReference type="STRING" id="1884261.A0A5C3R2F8"/>
<keyword evidence="9 19" id="KW-1133">Transmembrane helix</keyword>
<organism evidence="21 22">
    <name type="scientific">Pterulicium gracile</name>
    <dbReference type="NCBI Taxonomy" id="1884261"/>
    <lineage>
        <taxon>Eukaryota</taxon>
        <taxon>Fungi</taxon>
        <taxon>Dikarya</taxon>
        <taxon>Basidiomycota</taxon>
        <taxon>Agaricomycotina</taxon>
        <taxon>Agaricomycetes</taxon>
        <taxon>Agaricomycetidae</taxon>
        <taxon>Agaricales</taxon>
        <taxon>Pleurotineae</taxon>
        <taxon>Pterulaceae</taxon>
        <taxon>Pterulicium</taxon>
    </lineage>
</organism>
<evidence type="ECO:0000256" key="3">
    <source>
        <dbReference type="ARBA" id="ARBA00022448"/>
    </source>
</evidence>
<evidence type="ECO:0000256" key="4">
    <source>
        <dbReference type="ARBA" id="ARBA00022568"/>
    </source>
</evidence>
<dbReference type="GO" id="GO:0015292">
    <property type="term" value="F:uniporter activity"/>
    <property type="evidence" value="ECO:0007669"/>
    <property type="project" value="TreeGrafter"/>
</dbReference>
<evidence type="ECO:0000256" key="16">
    <source>
        <dbReference type="ARBA" id="ARBA00044981"/>
    </source>
</evidence>
<evidence type="ECO:0000256" key="6">
    <source>
        <dbReference type="ARBA" id="ARBA00022692"/>
    </source>
</evidence>
<keyword evidence="5" id="KW-0107">Calcium channel</keyword>
<evidence type="ECO:0000256" key="10">
    <source>
        <dbReference type="ARBA" id="ARBA00023065"/>
    </source>
</evidence>
<sequence>MAPAEAGSLSYLATHLLRVHDVMLYSFTSFHDGGFIQYTVLHALSFQTTMLAVVARLCKRHSRRQASLLSPSLPCSTLRSWRHTPSFATRGLQTGGNDANHHAREHKQRVENDNLTHSQFLSEAPASADWGDGRNPKVQSDEHDVKKFGEESLPDNGTGKLSSTSSHLFKLILPLWRVTPGSDASQPSTESTPAESTTPEQYPGEIPVVILLHPSQPLSHVARLVESSLPEPLPTRVAFHSPSRDGGQPQYWSDSTDVGDFVKEASNTAKFTIHFEWATVEGKGKKPVVEHRAHLDVKVPTFADRTKYLRKRLDYVNEEMNTMEGLKKLCDKEAHKGARRMAVTGLAMLVGYWGTVTRLTFWDLGWEVMEPVTYLSGLSTVICGYLWFLYQGREVSYSSVLDKSISSRRQAQYLSRGFDIERWVELTAEQKGLKAQIRNIARDYDRDNEAVAKEEDDDEPSKKTGGKEGKRGVSLKEDDRDLEVVRELRGQKKIEEQKAKEKKEKEGASS</sequence>
<keyword evidence="3" id="KW-0813">Transport</keyword>
<feature type="compositionally biased region" description="Low complexity" evidence="18">
    <location>
        <begin position="187"/>
        <end position="200"/>
    </location>
</feature>
<feature type="compositionally biased region" description="Basic and acidic residues" evidence="18">
    <location>
        <begin position="460"/>
        <end position="478"/>
    </location>
</feature>
<name>A0A5C3R2F8_9AGAR</name>
<dbReference type="GO" id="GO:0005262">
    <property type="term" value="F:calcium channel activity"/>
    <property type="evidence" value="ECO:0007669"/>
    <property type="project" value="UniProtKB-KW"/>
</dbReference>
<comment type="subcellular location">
    <subcellularLocation>
        <location evidence="1">Mitochondrion inner membrane</location>
        <topology evidence="1">Multi-pass membrane protein</topology>
    </subcellularLocation>
</comment>
<dbReference type="OrthoDB" id="278338at2759"/>
<keyword evidence="4" id="KW-0109">Calcium transport</keyword>
<evidence type="ECO:0000256" key="1">
    <source>
        <dbReference type="ARBA" id="ARBA00004448"/>
    </source>
</evidence>
<dbReference type="InterPro" id="IPR006769">
    <property type="entry name" value="MCU_C"/>
</dbReference>
<feature type="region of interest" description="Disordered" evidence="18">
    <location>
        <begin position="87"/>
        <end position="161"/>
    </location>
</feature>
<keyword evidence="13" id="KW-0407">Ion channel</keyword>
<accession>A0A5C3R2F8</accession>